<proteinExistence type="predicted"/>
<organism evidence="2 3">
    <name type="scientific">Fasciola gigantica</name>
    <name type="common">Giant liver fluke</name>
    <dbReference type="NCBI Taxonomy" id="46835"/>
    <lineage>
        <taxon>Eukaryota</taxon>
        <taxon>Metazoa</taxon>
        <taxon>Spiralia</taxon>
        <taxon>Lophotrochozoa</taxon>
        <taxon>Platyhelminthes</taxon>
        <taxon>Trematoda</taxon>
        <taxon>Digenea</taxon>
        <taxon>Plagiorchiida</taxon>
        <taxon>Echinostomata</taxon>
        <taxon>Echinostomatoidea</taxon>
        <taxon>Fasciolidae</taxon>
        <taxon>Fasciola</taxon>
    </lineage>
</organism>
<dbReference type="EMBL" id="SUNJ01005103">
    <property type="protein sequence ID" value="TPP63897.1"/>
    <property type="molecule type" value="Genomic_DNA"/>
</dbReference>
<protein>
    <submittedName>
        <fullName evidence="2">Uncharacterized protein</fullName>
    </submittedName>
</protein>
<feature type="compositionally biased region" description="Polar residues" evidence="1">
    <location>
        <begin position="391"/>
        <end position="409"/>
    </location>
</feature>
<reference evidence="2 3" key="1">
    <citation type="submission" date="2019-04" db="EMBL/GenBank/DDBJ databases">
        <title>Annotation for the trematode Fasciola gigantica.</title>
        <authorList>
            <person name="Choi Y.-J."/>
        </authorList>
    </citation>
    <scope>NUCLEOTIDE SEQUENCE [LARGE SCALE GENOMIC DNA]</scope>
    <source>
        <strain evidence="2">Uganda_cow_1</strain>
    </source>
</reference>
<name>A0A504Z090_FASGI</name>
<feature type="region of interest" description="Disordered" evidence="1">
    <location>
        <begin position="187"/>
        <end position="206"/>
    </location>
</feature>
<feature type="region of interest" description="Disordered" evidence="1">
    <location>
        <begin position="391"/>
        <end position="410"/>
    </location>
</feature>
<feature type="compositionally biased region" description="Polar residues" evidence="1">
    <location>
        <begin position="193"/>
        <end position="206"/>
    </location>
</feature>
<evidence type="ECO:0000256" key="1">
    <source>
        <dbReference type="SAM" id="MobiDB-lite"/>
    </source>
</evidence>
<dbReference type="Proteomes" id="UP000316759">
    <property type="component" value="Unassembled WGS sequence"/>
</dbReference>
<accession>A0A504Z090</accession>
<comment type="caution">
    <text evidence="2">The sequence shown here is derived from an EMBL/GenBank/DDBJ whole genome shotgun (WGS) entry which is preliminary data.</text>
</comment>
<gene>
    <name evidence="2" type="ORF">FGIG_04089</name>
</gene>
<dbReference type="AlphaFoldDB" id="A0A504Z090"/>
<evidence type="ECO:0000313" key="2">
    <source>
        <dbReference type="EMBL" id="TPP63897.1"/>
    </source>
</evidence>
<evidence type="ECO:0000313" key="3">
    <source>
        <dbReference type="Proteomes" id="UP000316759"/>
    </source>
</evidence>
<dbReference type="STRING" id="46835.A0A504Z090"/>
<dbReference type="OrthoDB" id="10306207at2759"/>
<sequence>MRVIRALRGRNRFNHASRVLRRERSHPRKRYEEFEDIINEVSVQDEEAICVDKGSQVLVPETLRNAFDVVSEYLSHSSNADDPFPVTDDDNNNADCSSSHQKKVYDPLSGVENRVISTDDAPIYRCVNGREGFQRQKLFILSGRPSSRPACVSPVNPSTGGKSAAPLTEVSTNVAVSHSVEFQQTVRKPANDASENTPPSGCQSAFSSDTSAPYLKTLLTGCTDTRHSVAAFGDNSGPKITYGGDATTTANPSGIRSCKENSKGEIQVPVKEKPIVIVTITQQSEPASITTQGYSMASNLRLSTLSPRETYDESSGVLSDVHNLIRCTALAGSDLVDNNGLANSSVISHISATVAPPIGTLQPPDSRRVYSLTSLTRNRIRRSNVMRFSNDTTAASLHQRNTSGAAKTKSSIRTRHPFMHFWESEGDQVAVNRGWRSRRRAYLSLLCSHSETEQITMASNGSRQARRRSDYAGLLYPLGKGGVYSRRLLGSEDTSVAAQSQMLSQLEPVILGYRWSDSDQTPSEANREVMVMWN</sequence>
<feature type="region of interest" description="Disordered" evidence="1">
    <location>
        <begin position="78"/>
        <end position="101"/>
    </location>
</feature>
<keyword evidence="3" id="KW-1185">Reference proteome</keyword>